<dbReference type="AlphaFoldDB" id="A0A7C4BB16"/>
<accession>A0A7C4BB16</accession>
<organism evidence="1">
    <name type="scientific">Ignisphaera aggregans</name>
    <dbReference type="NCBI Taxonomy" id="334771"/>
    <lineage>
        <taxon>Archaea</taxon>
        <taxon>Thermoproteota</taxon>
        <taxon>Thermoprotei</taxon>
        <taxon>Desulfurococcales</taxon>
        <taxon>Desulfurococcaceae</taxon>
        <taxon>Ignisphaera</taxon>
    </lineage>
</organism>
<protein>
    <recommendedName>
        <fullName evidence="2">Serine/threonine protein kinase</fullName>
    </recommendedName>
</protein>
<sequence length="261" mass="29381">MLCRNYVIEAIADVMKLCKVLCFPRPEESCCSQRLEELRGLGVEYLYSFGNIVIEKNLRVVGKGHSAVIVLVKHSTAGVAGLKIRRVDSKRDSLEGEANLLRLAECAGFTPRVFAFTKNFIVREYIDGPTLKQLAALVASPLLKKAFAKLIEAAFELDRIGIDIVEISRPDTQVVFMCGDPEKPYFIDLESARLSPYPANVSRIVSAIVRNYVSKEAHIMEPYGKNVRKLISLSRQFKKCLEEGMRKRIVEQIIDIVLNMD</sequence>
<evidence type="ECO:0008006" key="2">
    <source>
        <dbReference type="Google" id="ProtNLM"/>
    </source>
</evidence>
<dbReference type="SUPFAM" id="SSF56112">
    <property type="entry name" value="Protein kinase-like (PK-like)"/>
    <property type="match status" value="1"/>
</dbReference>
<dbReference type="InterPro" id="IPR011009">
    <property type="entry name" value="Kinase-like_dom_sf"/>
</dbReference>
<evidence type="ECO:0000313" key="1">
    <source>
        <dbReference type="EMBL" id="HGI87013.1"/>
    </source>
</evidence>
<gene>
    <name evidence="1" type="ORF">ENV14_01240</name>
</gene>
<proteinExistence type="predicted"/>
<name>A0A7C4BB16_9CREN</name>
<dbReference type="EMBL" id="DTFF01000012">
    <property type="protein sequence ID" value="HGI87013.1"/>
    <property type="molecule type" value="Genomic_DNA"/>
</dbReference>
<reference evidence="1" key="1">
    <citation type="journal article" date="2020" name="mSystems">
        <title>Genome- and Community-Level Interaction Insights into Carbon Utilization and Element Cycling Functions of Hydrothermarchaeota in Hydrothermal Sediment.</title>
        <authorList>
            <person name="Zhou Z."/>
            <person name="Liu Y."/>
            <person name="Xu W."/>
            <person name="Pan J."/>
            <person name="Luo Z.H."/>
            <person name="Li M."/>
        </authorList>
    </citation>
    <scope>NUCLEOTIDE SEQUENCE [LARGE SCALE GENOMIC DNA]</scope>
    <source>
        <strain evidence="1">SpSt-732</strain>
    </source>
</reference>
<comment type="caution">
    <text evidence="1">The sequence shown here is derived from an EMBL/GenBank/DDBJ whole genome shotgun (WGS) entry which is preliminary data.</text>
</comment>